<reference evidence="1" key="2">
    <citation type="submission" date="2013-04" db="UniProtKB">
        <authorList>
            <consortium name="EnsemblPlants"/>
        </authorList>
    </citation>
    <scope>IDENTIFICATION</scope>
</reference>
<protein>
    <submittedName>
        <fullName evidence="1">Uncharacterized protein</fullName>
    </submittedName>
</protein>
<keyword evidence="2" id="KW-1185">Reference proteome</keyword>
<evidence type="ECO:0000313" key="1">
    <source>
        <dbReference type="EnsemblPlants" id="OB04G18640.1"/>
    </source>
</evidence>
<dbReference type="EnsemblPlants" id="OB04G18640.1">
    <property type="protein sequence ID" value="OB04G18640.1"/>
    <property type="gene ID" value="OB04G18640"/>
</dbReference>
<dbReference type="Proteomes" id="UP000006038">
    <property type="component" value="Chromosome 4"/>
</dbReference>
<dbReference type="AlphaFoldDB" id="J3LXI9"/>
<sequence length="53" mass="5835">MALQHAGTEITRASGDAYIHHSLTPSARFHLSQIHSKLFLGGDDYRADTKIVV</sequence>
<accession>J3LXI9</accession>
<reference evidence="1" key="1">
    <citation type="journal article" date="2013" name="Nat. Commun.">
        <title>Whole-genome sequencing of Oryza brachyantha reveals mechanisms underlying Oryza genome evolution.</title>
        <authorList>
            <person name="Chen J."/>
            <person name="Huang Q."/>
            <person name="Gao D."/>
            <person name="Wang J."/>
            <person name="Lang Y."/>
            <person name="Liu T."/>
            <person name="Li B."/>
            <person name="Bai Z."/>
            <person name="Luis Goicoechea J."/>
            <person name="Liang C."/>
            <person name="Chen C."/>
            <person name="Zhang W."/>
            <person name="Sun S."/>
            <person name="Liao Y."/>
            <person name="Zhang X."/>
            <person name="Yang L."/>
            <person name="Song C."/>
            <person name="Wang M."/>
            <person name="Shi J."/>
            <person name="Liu G."/>
            <person name="Liu J."/>
            <person name="Zhou H."/>
            <person name="Zhou W."/>
            <person name="Yu Q."/>
            <person name="An N."/>
            <person name="Chen Y."/>
            <person name="Cai Q."/>
            <person name="Wang B."/>
            <person name="Liu B."/>
            <person name="Min J."/>
            <person name="Huang Y."/>
            <person name="Wu H."/>
            <person name="Li Z."/>
            <person name="Zhang Y."/>
            <person name="Yin Y."/>
            <person name="Song W."/>
            <person name="Jiang J."/>
            <person name="Jackson S.A."/>
            <person name="Wing R.A."/>
            <person name="Wang J."/>
            <person name="Chen M."/>
        </authorList>
    </citation>
    <scope>NUCLEOTIDE SEQUENCE [LARGE SCALE GENOMIC DNA]</scope>
    <source>
        <strain evidence="1">cv. IRGC 101232</strain>
    </source>
</reference>
<evidence type="ECO:0000313" key="2">
    <source>
        <dbReference type="Proteomes" id="UP000006038"/>
    </source>
</evidence>
<organism evidence="1">
    <name type="scientific">Oryza brachyantha</name>
    <name type="common">malo sina</name>
    <dbReference type="NCBI Taxonomy" id="4533"/>
    <lineage>
        <taxon>Eukaryota</taxon>
        <taxon>Viridiplantae</taxon>
        <taxon>Streptophyta</taxon>
        <taxon>Embryophyta</taxon>
        <taxon>Tracheophyta</taxon>
        <taxon>Spermatophyta</taxon>
        <taxon>Magnoliopsida</taxon>
        <taxon>Liliopsida</taxon>
        <taxon>Poales</taxon>
        <taxon>Poaceae</taxon>
        <taxon>BOP clade</taxon>
        <taxon>Oryzoideae</taxon>
        <taxon>Oryzeae</taxon>
        <taxon>Oryzinae</taxon>
        <taxon>Oryza</taxon>
    </lineage>
</organism>
<proteinExistence type="predicted"/>
<dbReference type="Gramene" id="OB04G18640.1">
    <property type="protein sequence ID" value="OB04G18640.1"/>
    <property type="gene ID" value="OB04G18640"/>
</dbReference>
<name>J3LXI9_ORYBR</name>
<dbReference type="HOGENOM" id="CLU_3071907_0_0_1"/>